<keyword evidence="2" id="KW-0963">Cytoplasm</keyword>
<feature type="domain" description="CSD" evidence="4">
    <location>
        <begin position="2"/>
        <end position="66"/>
    </location>
</feature>
<dbReference type="PROSITE" id="PS51857">
    <property type="entry name" value="CSD_2"/>
    <property type="match status" value="1"/>
</dbReference>
<dbReference type="RefSeq" id="WP_085053169.1">
    <property type="nucleotide sequence ID" value="NZ_LNQR01000090.1"/>
</dbReference>
<comment type="caution">
    <text evidence="5">The sequence shown here is derived from an EMBL/GenBank/DDBJ whole genome shotgun (WGS) entry which is preliminary data.</text>
</comment>
<dbReference type="SMART" id="SM00357">
    <property type="entry name" value="CSP"/>
    <property type="match status" value="1"/>
</dbReference>
<organism evidence="5 6">
    <name type="scientific">Candidatus Magnetominusculus xianensis</name>
    <dbReference type="NCBI Taxonomy" id="1748249"/>
    <lineage>
        <taxon>Bacteria</taxon>
        <taxon>Pseudomonadati</taxon>
        <taxon>Nitrospirota</taxon>
        <taxon>Nitrospiria</taxon>
        <taxon>Nitrospirales</taxon>
        <taxon>Nitrospiraceae</taxon>
        <taxon>Candidatus Magnetominusculus</taxon>
    </lineage>
</organism>
<dbReference type="Proteomes" id="UP000060487">
    <property type="component" value="Unassembled WGS sequence"/>
</dbReference>
<dbReference type="InterPro" id="IPR012156">
    <property type="entry name" value="Cold_shock_CspA"/>
</dbReference>
<evidence type="ECO:0000256" key="3">
    <source>
        <dbReference type="RuleBase" id="RU000408"/>
    </source>
</evidence>
<dbReference type="InterPro" id="IPR012340">
    <property type="entry name" value="NA-bd_OB-fold"/>
</dbReference>
<dbReference type="EMBL" id="LNQR01000090">
    <property type="protein sequence ID" value="KWT82096.1"/>
    <property type="molecule type" value="Genomic_DNA"/>
</dbReference>
<gene>
    <name evidence="5" type="ORF">ASN18_2547</name>
</gene>
<dbReference type="Gene3D" id="2.40.50.140">
    <property type="entry name" value="Nucleic acid-binding proteins"/>
    <property type="match status" value="1"/>
</dbReference>
<keyword evidence="6" id="KW-1185">Reference proteome</keyword>
<evidence type="ECO:0000256" key="2">
    <source>
        <dbReference type="ARBA" id="ARBA00022490"/>
    </source>
</evidence>
<dbReference type="PANTHER" id="PTHR11544">
    <property type="entry name" value="COLD SHOCK DOMAIN CONTAINING PROTEINS"/>
    <property type="match status" value="1"/>
</dbReference>
<comment type="subcellular location">
    <subcellularLocation>
        <location evidence="1 3">Cytoplasm</location>
    </subcellularLocation>
</comment>
<dbReference type="PIRSF" id="PIRSF002599">
    <property type="entry name" value="Cold_shock_A"/>
    <property type="match status" value="1"/>
</dbReference>
<dbReference type="InterPro" id="IPR002059">
    <property type="entry name" value="CSP_DNA-bd"/>
</dbReference>
<dbReference type="InterPro" id="IPR019844">
    <property type="entry name" value="CSD_CS"/>
</dbReference>
<reference evidence="5 6" key="1">
    <citation type="submission" date="2015-11" db="EMBL/GenBank/DDBJ databases">
        <authorList>
            <person name="Lin W."/>
        </authorList>
    </citation>
    <scope>NUCLEOTIDE SEQUENCE [LARGE SCALE GENOMIC DNA]</scope>
    <source>
        <strain evidence="5 6">HCH-1</strain>
    </source>
</reference>
<proteinExistence type="predicted"/>
<evidence type="ECO:0000256" key="1">
    <source>
        <dbReference type="ARBA" id="ARBA00004496"/>
    </source>
</evidence>
<dbReference type="InterPro" id="IPR011129">
    <property type="entry name" value="CSD"/>
</dbReference>
<dbReference type="InterPro" id="IPR050181">
    <property type="entry name" value="Cold_shock_domain"/>
</dbReference>
<evidence type="ECO:0000259" key="4">
    <source>
        <dbReference type="PROSITE" id="PS51857"/>
    </source>
</evidence>
<evidence type="ECO:0000313" key="6">
    <source>
        <dbReference type="Proteomes" id="UP000060487"/>
    </source>
</evidence>
<dbReference type="CDD" id="cd04458">
    <property type="entry name" value="CSP_CDS"/>
    <property type="match status" value="1"/>
</dbReference>
<protein>
    <submittedName>
        <fullName evidence="5">Cold-shock protein</fullName>
    </submittedName>
</protein>
<dbReference type="Pfam" id="PF00313">
    <property type="entry name" value="CSD"/>
    <property type="match status" value="1"/>
</dbReference>
<name>A0ABR5SCS3_9BACT</name>
<sequence>MSFKGKVKWFNETKGYGFIQKEDGKDIFVHYSAIQGSGYKSLKEGQEVTFDIVEEEKGPKAANVRKAD</sequence>
<accession>A0ABR5SCS3</accession>
<dbReference type="SUPFAM" id="SSF50249">
    <property type="entry name" value="Nucleic acid-binding proteins"/>
    <property type="match status" value="1"/>
</dbReference>
<dbReference type="Gene3D" id="6.20.370.130">
    <property type="match status" value="1"/>
</dbReference>
<evidence type="ECO:0000313" key="5">
    <source>
        <dbReference type="EMBL" id="KWT82096.1"/>
    </source>
</evidence>
<dbReference type="PRINTS" id="PR00050">
    <property type="entry name" value="COLDSHOCK"/>
</dbReference>
<dbReference type="PROSITE" id="PS00352">
    <property type="entry name" value="CSD_1"/>
    <property type="match status" value="1"/>
</dbReference>